<comment type="function">
    <text evidence="9">Catalyzes the ATP-dependent phosphorylation of N-acetyl-L-glutamate.</text>
</comment>
<keyword evidence="9" id="KW-0963">Cytoplasm</keyword>
<evidence type="ECO:0000256" key="4">
    <source>
        <dbReference type="ARBA" id="ARBA00022679"/>
    </source>
</evidence>
<dbReference type="GO" id="GO:0003991">
    <property type="term" value="F:acetylglutamate kinase activity"/>
    <property type="evidence" value="ECO:0007669"/>
    <property type="project" value="UniProtKB-UniRule"/>
</dbReference>
<dbReference type="SUPFAM" id="SSF53633">
    <property type="entry name" value="Carbamate kinase-like"/>
    <property type="match status" value="1"/>
</dbReference>
<evidence type="ECO:0000313" key="11">
    <source>
        <dbReference type="EMBL" id="SMB90745.1"/>
    </source>
</evidence>
<keyword evidence="2 9" id="KW-0055">Arginine biosynthesis</keyword>
<keyword evidence="6 9" id="KW-0418">Kinase</keyword>
<keyword evidence="7 9" id="KW-0067">ATP-binding</keyword>
<dbReference type="UniPathway" id="UPA00068">
    <property type="reaction ID" value="UER00107"/>
</dbReference>
<comment type="similarity">
    <text evidence="9">Belongs to the acetylglutamate kinase family. ArgB subfamily.</text>
</comment>
<dbReference type="Gene3D" id="3.40.1160.10">
    <property type="entry name" value="Acetylglutamate kinase-like"/>
    <property type="match status" value="1"/>
</dbReference>
<dbReference type="PRINTS" id="PR00474">
    <property type="entry name" value="GLU5KINASE"/>
</dbReference>
<evidence type="ECO:0000256" key="5">
    <source>
        <dbReference type="ARBA" id="ARBA00022741"/>
    </source>
</evidence>
<dbReference type="InterPro" id="IPR001048">
    <property type="entry name" value="Asp/Glu/Uridylate_kinase"/>
</dbReference>
<reference evidence="11 12" key="1">
    <citation type="submission" date="2017-04" db="EMBL/GenBank/DDBJ databases">
        <authorList>
            <person name="Afonso C.L."/>
            <person name="Miller P.J."/>
            <person name="Scott M.A."/>
            <person name="Spackman E."/>
            <person name="Goraichik I."/>
            <person name="Dimitrov K.M."/>
            <person name="Suarez D.L."/>
            <person name="Swayne D.E."/>
        </authorList>
    </citation>
    <scope>NUCLEOTIDE SEQUENCE [LARGE SCALE GENOMIC DNA]</scope>
    <source>
        <strain evidence="11 12">DSM 11270</strain>
    </source>
</reference>
<sequence length="295" mass="31445">MLSLATEKAEVLIEALPYIQKFAGKTVIIKFGGHAMVNKELEKMVLQDIILMKLVGMNPVIVHGGGPSINTWLKKVGIESNFVNGLRVTDEETMEIVEMVLCGKLNKSLVSSINEMGGKAIGLCGKDGSLIEAEPKKALVKSKNGVEEEVDLGLVGEITKVNPSLIHTLTNEGYIPVISPVGIGSKGESLNINADHAAGALGGSLGAHKLVLLTDVEGIYLGEDKDSLASKLSAQEVNKCIERGVINGGMIPKVESCLKALQWGVKHVHIIDGRRPHSVLLEIFTDEGIGTMVVK</sequence>
<dbReference type="AlphaFoldDB" id="A0A1W1VBP5"/>
<dbReference type="InterPro" id="IPR004662">
    <property type="entry name" value="AcgluKinase_fam"/>
</dbReference>
<evidence type="ECO:0000256" key="1">
    <source>
        <dbReference type="ARBA" id="ARBA00004828"/>
    </source>
</evidence>
<comment type="subcellular location">
    <subcellularLocation>
        <location evidence="9">Cytoplasm</location>
    </subcellularLocation>
</comment>
<dbReference type="Proteomes" id="UP000192731">
    <property type="component" value="Unassembled WGS sequence"/>
</dbReference>
<dbReference type="STRING" id="656914.SAMN00017405_1356"/>
<name>A0A1W1VBP5_DESTI</name>
<organism evidence="11 12">
    <name type="scientific">Desulfonispora thiosulfatigenes DSM 11270</name>
    <dbReference type="NCBI Taxonomy" id="656914"/>
    <lineage>
        <taxon>Bacteria</taxon>
        <taxon>Bacillati</taxon>
        <taxon>Bacillota</taxon>
        <taxon>Clostridia</taxon>
        <taxon>Eubacteriales</taxon>
        <taxon>Peptococcaceae</taxon>
        <taxon>Desulfonispora</taxon>
    </lineage>
</organism>
<keyword evidence="5 9" id="KW-0547">Nucleotide-binding</keyword>
<feature type="site" description="Transition state stabilizer" evidence="9">
    <location>
        <position position="253"/>
    </location>
</feature>
<feature type="binding site" evidence="9">
    <location>
        <position position="191"/>
    </location>
    <ligand>
        <name>substrate</name>
    </ligand>
</feature>
<dbReference type="RefSeq" id="WP_084053141.1">
    <property type="nucleotide sequence ID" value="NZ_FWWT01000017.1"/>
</dbReference>
<dbReference type="PIRSF" id="PIRSF000728">
    <property type="entry name" value="NAGK"/>
    <property type="match status" value="1"/>
</dbReference>
<dbReference type="InterPro" id="IPR041727">
    <property type="entry name" value="NAGK-C"/>
</dbReference>
<evidence type="ECO:0000256" key="3">
    <source>
        <dbReference type="ARBA" id="ARBA00022605"/>
    </source>
</evidence>
<dbReference type="HAMAP" id="MF_00082">
    <property type="entry name" value="ArgB"/>
    <property type="match status" value="1"/>
</dbReference>
<accession>A0A1W1VBP5</accession>
<comment type="catalytic activity">
    <reaction evidence="8 9">
        <text>N-acetyl-L-glutamate + ATP = N-acetyl-L-glutamyl 5-phosphate + ADP</text>
        <dbReference type="Rhea" id="RHEA:14629"/>
        <dbReference type="ChEBI" id="CHEBI:30616"/>
        <dbReference type="ChEBI" id="CHEBI:44337"/>
        <dbReference type="ChEBI" id="CHEBI:57936"/>
        <dbReference type="ChEBI" id="CHEBI:456216"/>
        <dbReference type="EC" id="2.7.2.8"/>
    </reaction>
</comment>
<evidence type="ECO:0000313" key="12">
    <source>
        <dbReference type="Proteomes" id="UP000192731"/>
    </source>
</evidence>
<dbReference type="GO" id="GO:0005737">
    <property type="term" value="C:cytoplasm"/>
    <property type="evidence" value="ECO:0007669"/>
    <property type="project" value="UniProtKB-SubCell"/>
</dbReference>
<evidence type="ECO:0000256" key="7">
    <source>
        <dbReference type="ARBA" id="ARBA00022840"/>
    </source>
</evidence>
<feature type="site" description="Transition state stabilizer" evidence="9">
    <location>
        <position position="30"/>
    </location>
</feature>
<dbReference type="OrthoDB" id="9803155at2"/>
<evidence type="ECO:0000256" key="2">
    <source>
        <dbReference type="ARBA" id="ARBA00022571"/>
    </source>
</evidence>
<dbReference type="InterPro" id="IPR037528">
    <property type="entry name" value="ArgB"/>
</dbReference>
<feature type="domain" description="Aspartate/glutamate/uridylate kinase" evidence="10">
    <location>
        <begin position="25"/>
        <end position="272"/>
    </location>
</feature>
<keyword evidence="4 9" id="KW-0808">Transferase</keyword>
<dbReference type="NCBIfam" id="TIGR00761">
    <property type="entry name" value="argB"/>
    <property type="match status" value="1"/>
</dbReference>
<keyword evidence="12" id="KW-1185">Reference proteome</keyword>
<dbReference type="EMBL" id="FWWT01000017">
    <property type="protein sequence ID" value="SMB90745.1"/>
    <property type="molecule type" value="Genomic_DNA"/>
</dbReference>
<gene>
    <name evidence="9" type="primary">argB</name>
    <name evidence="11" type="ORF">SAMN00017405_1356</name>
</gene>
<dbReference type="GO" id="GO:0042450">
    <property type="term" value="P:L-arginine biosynthetic process via ornithine"/>
    <property type="evidence" value="ECO:0007669"/>
    <property type="project" value="UniProtKB-UniRule"/>
</dbReference>
<dbReference type="PANTHER" id="PTHR23342:SF0">
    <property type="entry name" value="N-ACETYLGLUTAMATE SYNTHASE, MITOCHONDRIAL"/>
    <property type="match status" value="1"/>
</dbReference>
<dbReference type="Pfam" id="PF00696">
    <property type="entry name" value="AA_kinase"/>
    <property type="match status" value="1"/>
</dbReference>
<dbReference type="InterPro" id="IPR036393">
    <property type="entry name" value="AceGlu_kinase-like_sf"/>
</dbReference>
<dbReference type="EC" id="2.7.2.8" evidence="9"/>
<feature type="binding site" evidence="9">
    <location>
        <position position="87"/>
    </location>
    <ligand>
        <name>substrate</name>
    </ligand>
</feature>
<dbReference type="PANTHER" id="PTHR23342">
    <property type="entry name" value="N-ACETYLGLUTAMATE SYNTHASE"/>
    <property type="match status" value="1"/>
</dbReference>
<feature type="binding site" evidence="9">
    <location>
        <begin position="65"/>
        <end position="66"/>
    </location>
    <ligand>
        <name>substrate</name>
    </ligand>
</feature>
<dbReference type="CDD" id="cd04250">
    <property type="entry name" value="AAK_NAGK-C"/>
    <property type="match status" value="1"/>
</dbReference>
<keyword evidence="3 9" id="KW-0028">Amino-acid biosynthesis</keyword>
<dbReference type="InterPro" id="IPR001057">
    <property type="entry name" value="Glu/AcGlu_kinase"/>
</dbReference>
<protein>
    <recommendedName>
        <fullName evidence="9">Acetylglutamate kinase</fullName>
        <ecNumber evidence="9">2.7.2.8</ecNumber>
    </recommendedName>
    <alternativeName>
        <fullName evidence="9">N-acetyl-L-glutamate 5-phosphotransferase</fullName>
    </alternativeName>
    <alternativeName>
        <fullName evidence="9">NAG kinase</fullName>
        <shortName evidence="9">NAGK</shortName>
    </alternativeName>
</protein>
<dbReference type="FunFam" id="3.40.1160.10:FF:000004">
    <property type="entry name" value="Acetylglutamate kinase"/>
    <property type="match status" value="1"/>
</dbReference>
<dbReference type="GO" id="GO:0005524">
    <property type="term" value="F:ATP binding"/>
    <property type="evidence" value="ECO:0007669"/>
    <property type="project" value="UniProtKB-UniRule"/>
</dbReference>
<evidence type="ECO:0000256" key="8">
    <source>
        <dbReference type="ARBA" id="ARBA00048141"/>
    </source>
</evidence>
<comment type="pathway">
    <text evidence="1 9">Amino-acid biosynthesis; L-arginine biosynthesis; N(2)-acetyl-L-ornithine from L-glutamate: step 2/4.</text>
</comment>
<proteinExistence type="inferred from homology"/>
<evidence type="ECO:0000256" key="9">
    <source>
        <dbReference type="HAMAP-Rule" id="MF_00082"/>
    </source>
</evidence>
<evidence type="ECO:0000256" key="6">
    <source>
        <dbReference type="ARBA" id="ARBA00022777"/>
    </source>
</evidence>
<evidence type="ECO:0000259" key="10">
    <source>
        <dbReference type="Pfam" id="PF00696"/>
    </source>
</evidence>